<evidence type="ECO:0000313" key="1">
    <source>
        <dbReference type="EMBL" id="MET3732931.1"/>
    </source>
</evidence>
<gene>
    <name evidence="1" type="ORF">ABID46_002523</name>
</gene>
<protein>
    <recommendedName>
        <fullName evidence="3">Transcription elongation factor, GreA/GreB, C-term</fullName>
    </recommendedName>
</protein>
<reference evidence="1 2" key="1">
    <citation type="submission" date="2024-06" db="EMBL/GenBank/DDBJ databases">
        <title>Genomic Encyclopedia of Type Strains, Phase IV (KMG-IV): sequencing the most valuable type-strain genomes for metagenomic binning, comparative biology and taxonomic classification.</title>
        <authorList>
            <person name="Goeker M."/>
        </authorList>
    </citation>
    <scope>NUCLEOTIDE SEQUENCE [LARGE SCALE GENOMIC DNA]</scope>
    <source>
        <strain evidence="1 2">DSM 29388</strain>
    </source>
</reference>
<keyword evidence="2" id="KW-1185">Reference proteome</keyword>
<dbReference type="RefSeq" id="WP_354510619.1">
    <property type="nucleotide sequence ID" value="NZ_JBEPMO010000024.1"/>
</dbReference>
<sequence length="148" mass="16674">MSLKETIKNQIIEIEKADLNGLKEMFATYQESADLDEESTIDPEDYSQMTQSQESAKGLELRINRQKQMIDSFLNLDFGPKEKVEPGALVLTETLNFFIGITANMFDYEGKKYIGLNTEAPIYSALEGAKAGDVIEFNGQKYSIKEVL</sequence>
<comment type="caution">
    <text evidence="1">The sequence shown here is derived from an EMBL/GenBank/DDBJ whole genome shotgun (WGS) entry which is preliminary data.</text>
</comment>
<dbReference type="Proteomes" id="UP001549146">
    <property type="component" value="Unassembled WGS sequence"/>
</dbReference>
<proteinExistence type="predicted"/>
<organism evidence="1 2">
    <name type="scientific">Moheibacter stercoris</name>
    <dbReference type="NCBI Taxonomy" id="1628251"/>
    <lineage>
        <taxon>Bacteria</taxon>
        <taxon>Pseudomonadati</taxon>
        <taxon>Bacteroidota</taxon>
        <taxon>Flavobacteriia</taxon>
        <taxon>Flavobacteriales</taxon>
        <taxon>Weeksellaceae</taxon>
        <taxon>Moheibacter</taxon>
    </lineage>
</organism>
<name>A0ABV2LWT5_9FLAO</name>
<accession>A0ABV2LWT5</accession>
<evidence type="ECO:0008006" key="3">
    <source>
        <dbReference type="Google" id="ProtNLM"/>
    </source>
</evidence>
<evidence type="ECO:0000313" key="2">
    <source>
        <dbReference type="Proteomes" id="UP001549146"/>
    </source>
</evidence>
<dbReference type="EMBL" id="JBEPMO010000024">
    <property type="protein sequence ID" value="MET3732931.1"/>
    <property type="molecule type" value="Genomic_DNA"/>
</dbReference>